<protein>
    <submittedName>
        <fullName evidence="1">Uncharacterized protein</fullName>
    </submittedName>
</protein>
<accession>A0A0C9Z4I3</accession>
<dbReference type="HOGENOM" id="CLU_078575_4_0_1"/>
<reference evidence="2" key="2">
    <citation type="submission" date="2015-01" db="EMBL/GenBank/DDBJ databases">
        <title>Evolutionary Origins and Diversification of the Mycorrhizal Mutualists.</title>
        <authorList>
            <consortium name="DOE Joint Genome Institute"/>
            <consortium name="Mycorrhizal Genomics Consortium"/>
            <person name="Kohler A."/>
            <person name="Kuo A."/>
            <person name="Nagy L.G."/>
            <person name="Floudas D."/>
            <person name="Copeland A."/>
            <person name="Barry K.W."/>
            <person name="Cichocki N."/>
            <person name="Veneault-Fourrey C."/>
            <person name="LaButti K."/>
            <person name="Lindquist E.A."/>
            <person name="Lipzen A."/>
            <person name="Lundell T."/>
            <person name="Morin E."/>
            <person name="Murat C."/>
            <person name="Riley R."/>
            <person name="Ohm R."/>
            <person name="Sun H."/>
            <person name="Tunlid A."/>
            <person name="Henrissat B."/>
            <person name="Grigoriev I.V."/>
            <person name="Hibbett D.S."/>
            <person name="Martin F."/>
        </authorList>
    </citation>
    <scope>NUCLEOTIDE SEQUENCE [LARGE SCALE GENOMIC DNA]</scope>
    <source>
        <strain evidence="2">UH-Slu-Lm8-n1</strain>
    </source>
</reference>
<feature type="non-terminal residue" evidence="1">
    <location>
        <position position="138"/>
    </location>
</feature>
<sequence>MSTSGIYAVPKLTEKNWIEFKTKTVMSLTARGLNRHLDGTVKAPQPLPRTPDGKKILLHDKLTEATETDIETNLTLLDAHAQKEALAIQQLYATVPNTVMIQVQNKRSVSAIWRAICFIYEGKSDMVQVDTRARLQSM</sequence>
<evidence type="ECO:0000313" key="1">
    <source>
        <dbReference type="EMBL" id="KIK32345.1"/>
    </source>
</evidence>
<dbReference type="AlphaFoldDB" id="A0A0C9Z4I3"/>
<name>A0A0C9Z4I3_9AGAM</name>
<keyword evidence="2" id="KW-1185">Reference proteome</keyword>
<dbReference type="EMBL" id="KN836281">
    <property type="protein sequence ID" value="KIK32345.1"/>
    <property type="molecule type" value="Genomic_DNA"/>
</dbReference>
<dbReference type="Proteomes" id="UP000054485">
    <property type="component" value="Unassembled WGS sequence"/>
</dbReference>
<dbReference type="STRING" id="930992.A0A0C9Z4I3"/>
<gene>
    <name evidence="1" type="ORF">CY34DRAFT_101668</name>
</gene>
<organism evidence="1 2">
    <name type="scientific">Suillus luteus UH-Slu-Lm8-n1</name>
    <dbReference type="NCBI Taxonomy" id="930992"/>
    <lineage>
        <taxon>Eukaryota</taxon>
        <taxon>Fungi</taxon>
        <taxon>Dikarya</taxon>
        <taxon>Basidiomycota</taxon>
        <taxon>Agaricomycotina</taxon>
        <taxon>Agaricomycetes</taxon>
        <taxon>Agaricomycetidae</taxon>
        <taxon>Boletales</taxon>
        <taxon>Suillineae</taxon>
        <taxon>Suillaceae</taxon>
        <taxon>Suillus</taxon>
    </lineage>
</organism>
<dbReference type="InParanoid" id="A0A0C9Z4I3"/>
<reference evidence="1 2" key="1">
    <citation type="submission" date="2014-04" db="EMBL/GenBank/DDBJ databases">
        <authorList>
            <consortium name="DOE Joint Genome Institute"/>
            <person name="Kuo A."/>
            <person name="Ruytinx J."/>
            <person name="Rineau F."/>
            <person name="Colpaert J."/>
            <person name="Kohler A."/>
            <person name="Nagy L.G."/>
            <person name="Floudas D."/>
            <person name="Copeland A."/>
            <person name="Barry K.W."/>
            <person name="Cichocki N."/>
            <person name="Veneault-Fourrey C."/>
            <person name="LaButti K."/>
            <person name="Lindquist E.A."/>
            <person name="Lipzen A."/>
            <person name="Lundell T."/>
            <person name="Morin E."/>
            <person name="Murat C."/>
            <person name="Sun H."/>
            <person name="Tunlid A."/>
            <person name="Henrissat B."/>
            <person name="Grigoriev I.V."/>
            <person name="Hibbett D.S."/>
            <person name="Martin F."/>
            <person name="Nordberg H.P."/>
            <person name="Cantor M.N."/>
            <person name="Hua S.X."/>
        </authorList>
    </citation>
    <scope>NUCLEOTIDE SEQUENCE [LARGE SCALE GENOMIC DNA]</scope>
    <source>
        <strain evidence="1 2">UH-Slu-Lm8-n1</strain>
    </source>
</reference>
<proteinExistence type="predicted"/>
<dbReference type="OrthoDB" id="3269759at2759"/>
<evidence type="ECO:0000313" key="2">
    <source>
        <dbReference type="Proteomes" id="UP000054485"/>
    </source>
</evidence>